<dbReference type="Gene3D" id="6.10.220.10">
    <property type="match status" value="1"/>
</dbReference>
<evidence type="ECO:0000313" key="15">
    <source>
        <dbReference type="EMBL" id="PIK54712.1"/>
    </source>
</evidence>
<dbReference type="Gene3D" id="1.20.120.720">
    <property type="entry name" value="Myosin VI head, motor domain, U50 subdomain"/>
    <property type="match status" value="1"/>
</dbReference>
<dbReference type="InterPro" id="IPR001609">
    <property type="entry name" value="Myosin_head_motor_dom-like"/>
</dbReference>
<dbReference type="GO" id="GO:0005516">
    <property type="term" value="F:calmodulin binding"/>
    <property type="evidence" value="ECO:0007669"/>
    <property type="project" value="UniProtKB-KW"/>
</dbReference>
<dbReference type="InterPro" id="IPR004009">
    <property type="entry name" value="SH3_Myosin"/>
</dbReference>
<evidence type="ECO:0000256" key="4">
    <source>
        <dbReference type="ARBA" id="ARBA00022553"/>
    </source>
</evidence>
<dbReference type="GO" id="GO:0005524">
    <property type="term" value="F:ATP binding"/>
    <property type="evidence" value="ECO:0007669"/>
    <property type="project" value="UniProtKB-UniRule"/>
</dbReference>
<name>A0A2G8L390_STIJA</name>
<evidence type="ECO:0000259" key="14">
    <source>
        <dbReference type="PROSITE" id="PS51844"/>
    </source>
</evidence>
<comment type="caution">
    <text evidence="15">The sequence shown here is derived from an EMBL/GenBank/DDBJ whole genome shotgun (WGS) entry which is preliminary data.</text>
</comment>
<dbReference type="Pfam" id="PF00063">
    <property type="entry name" value="Myosin_head"/>
    <property type="match status" value="1"/>
</dbReference>
<keyword evidence="9 11" id="KW-0505">Motor protein</keyword>
<reference evidence="15 16" key="1">
    <citation type="journal article" date="2017" name="PLoS Biol.">
        <title>The sea cucumber genome provides insights into morphological evolution and visceral regeneration.</title>
        <authorList>
            <person name="Zhang X."/>
            <person name="Sun L."/>
            <person name="Yuan J."/>
            <person name="Sun Y."/>
            <person name="Gao Y."/>
            <person name="Zhang L."/>
            <person name="Li S."/>
            <person name="Dai H."/>
            <person name="Hamel J.F."/>
            <person name="Liu C."/>
            <person name="Yu Y."/>
            <person name="Liu S."/>
            <person name="Lin W."/>
            <person name="Guo K."/>
            <person name="Jin S."/>
            <person name="Xu P."/>
            <person name="Storey K.B."/>
            <person name="Huan P."/>
            <person name="Zhang T."/>
            <person name="Zhou Y."/>
            <person name="Zhang J."/>
            <person name="Lin C."/>
            <person name="Li X."/>
            <person name="Xing L."/>
            <person name="Huo D."/>
            <person name="Sun M."/>
            <person name="Wang L."/>
            <person name="Mercier A."/>
            <person name="Li F."/>
            <person name="Yang H."/>
            <person name="Xiang J."/>
        </authorList>
    </citation>
    <scope>NUCLEOTIDE SEQUENCE [LARGE SCALE GENOMIC DNA]</scope>
    <source>
        <strain evidence="15">Shaxun</strain>
        <tissue evidence="15">Muscle</tissue>
    </source>
</reference>
<dbReference type="InterPro" id="IPR036114">
    <property type="entry name" value="MYSc_Myo6"/>
</dbReference>
<dbReference type="PANTHER" id="PTHR13140:SF745">
    <property type="entry name" value="UNCONVENTIONAL MYOSIN-VI"/>
    <property type="match status" value="1"/>
</dbReference>
<dbReference type="CDD" id="cd21958">
    <property type="entry name" value="MyUb_Myo6"/>
    <property type="match status" value="1"/>
</dbReference>
<keyword evidence="10 11" id="KW-0009">Actin-binding</keyword>
<feature type="domain" description="Myosin motor" evidence="13">
    <location>
        <begin position="57"/>
        <end position="754"/>
    </location>
</feature>
<dbReference type="Gene3D" id="1.20.58.530">
    <property type="match status" value="1"/>
</dbReference>
<dbReference type="Proteomes" id="UP000230750">
    <property type="component" value="Unassembled WGS sequence"/>
</dbReference>
<feature type="region of interest" description="Actin-binding" evidence="11">
    <location>
        <begin position="634"/>
        <end position="656"/>
    </location>
</feature>
<evidence type="ECO:0000256" key="1">
    <source>
        <dbReference type="ARBA" id="ARBA00004496"/>
    </source>
</evidence>
<organism evidence="15 16">
    <name type="scientific">Stichopus japonicus</name>
    <name type="common">Sea cucumber</name>
    <dbReference type="NCBI Taxonomy" id="307972"/>
    <lineage>
        <taxon>Eukaryota</taxon>
        <taxon>Metazoa</taxon>
        <taxon>Echinodermata</taxon>
        <taxon>Eleutherozoa</taxon>
        <taxon>Echinozoa</taxon>
        <taxon>Holothuroidea</taxon>
        <taxon>Aspidochirotacea</taxon>
        <taxon>Aspidochirotida</taxon>
        <taxon>Stichopodidae</taxon>
        <taxon>Apostichopus</taxon>
    </lineage>
</organism>
<dbReference type="STRING" id="307972.A0A2G8L390"/>
<keyword evidence="8 11" id="KW-0518">Myosin</keyword>
<dbReference type="Gene3D" id="3.30.70.1590">
    <property type="match status" value="1"/>
</dbReference>
<dbReference type="GO" id="GO:0016459">
    <property type="term" value="C:myosin complex"/>
    <property type="evidence" value="ECO:0007669"/>
    <property type="project" value="UniProtKB-KW"/>
</dbReference>
<keyword evidence="7" id="KW-0112">Calmodulin-binding</keyword>
<evidence type="ECO:0000256" key="10">
    <source>
        <dbReference type="ARBA" id="ARBA00023203"/>
    </source>
</evidence>
<proteinExistence type="inferred from homology"/>
<dbReference type="FunFam" id="1.10.10.820:FF:000001">
    <property type="entry name" value="Myosin heavy chain"/>
    <property type="match status" value="1"/>
</dbReference>
<feature type="domain" description="Myosin N-terminal SH3-like" evidence="14">
    <location>
        <begin position="2"/>
        <end position="53"/>
    </location>
</feature>
<protein>
    <submittedName>
        <fullName evidence="15">Uncharacterized protein</fullName>
    </submittedName>
</protein>
<evidence type="ECO:0000256" key="8">
    <source>
        <dbReference type="ARBA" id="ARBA00023123"/>
    </source>
</evidence>
<dbReference type="GO" id="GO:0000146">
    <property type="term" value="F:microfilament motor activity"/>
    <property type="evidence" value="ECO:0007669"/>
    <property type="project" value="TreeGrafter"/>
</dbReference>
<dbReference type="GO" id="GO:0030139">
    <property type="term" value="C:endocytic vesicle"/>
    <property type="evidence" value="ECO:0007669"/>
    <property type="project" value="TreeGrafter"/>
</dbReference>
<evidence type="ECO:0000256" key="6">
    <source>
        <dbReference type="ARBA" id="ARBA00022840"/>
    </source>
</evidence>
<feature type="region of interest" description="Disordered" evidence="12">
    <location>
        <begin position="942"/>
        <end position="964"/>
    </location>
</feature>
<keyword evidence="5 11" id="KW-0547">Nucleotide-binding</keyword>
<dbReference type="EMBL" id="MRZV01000237">
    <property type="protein sequence ID" value="PIK54712.1"/>
    <property type="molecule type" value="Genomic_DNA"/>
</dbReference>
<keyword evidence="3" id="KW-0963">Cytoplasm</keyword>
<dbReference type="InterPro" id="IPR008989">
    <property type="entry name" value="Myosin_S1_N"/>
</dbReference>
<dbReference type="GO" id="GO:0007015">
    <property type="term" value="P:actin filament organization"/>
    <property type="evidence" value="ECO:0007669"/>
    <property type="project" value="TreeGrafter"/>
</dbReference>
<keyword evidence="6 11" id="KW-0067">ATP-binding</keyword>
<dbReference type="InterPro" id="IPR032412">
    <property type="entry name" value="Myosin-VI_CBD"/>
</dbReference>
<dbReference type="PROSITE" id="PS51456">
    <property type="entry name" value="MYOSIN_MOTOR"/>
    <property type="match status" value="1"/>
</dbReference>
<comment type="subcellular location">
    <subcellularLocation>
        <location evidence="1">Cytoplasm</location>
    </subcellularLocation>
</comment>
<dbReference type="PROSITE" id="PS50096">
    <property type="entry name" value="IQ"/>
    <property type="match status" value="1"/>
</dbReference>
<dbReference type="PRINTS" id="PR00193">
    <property type="entry name" value="MYOSINHEAVY"/>
</dbReference>
<evidence type="ECO:0000313" key="16">
    <source>
        <dbReference type="Proteomes" id="UP000230750"/>
    </source>
</evidence>
<evidence type="ECO:0000256" key="9">
    <source>
        <dbReference type="ARBA" id="ARBA00023175"/>
    </source>
</evidence>
<dbReference type="Gene3D" id="1.10.10.820">
    <property type="match status" value="1"/>
</dbReference>
<comment type="similarity">
    <text evidence="2 11">Belongs to the TRAFAC class myosin-kinesin ATPase superfamily. Myosin family.</text>
</comment>
<feature type="binding site" evidence="11">
    <location>
        <begin position="148"/>
        <end position="155"/>
    </location>
    <ligand>
        <name>ATP</name>
        <dbReference type="ChEBI" id="CHEBI:30616"/>
    </ligand>
</feature>
<dbReference type="InterPro" id="IPR036961">
    <property type="entry name" value="Kinesin_motor_dom_sf"/>
</dbReference>
<dbReference type="CDD" id="cd21759">
    <property type="entry name" value="CBD_MYO6-like"/>
    <property type="match status" value="1"/>
</dbReference>
<feature type="region of interest" description="Disordered" evidence="12">
    <location>
        <begin position="978"/>
        <end position="1006"/>
    </location>
</feature>
<accession>A0A2G8L390</accession>
<gene>
    <name evidence="15" type="ORF">BSL78_08407</name>
</gene>
<dbReference type="AlphaFoldDB" id="A0A2G8L390"/>
<evidence type="ECO:0000259" key="13">
    <source>
        <dbReference type="PROSITE" id="PS51456"/>
    </source>
</evidence>
<dbReference type="InterPro" id="IPR049016">
    <property type="entry name" value="MYO6_lever"/>
</dbReference>
<keyword evidence="16" id="KW-1185">Reference proteome</keyword>
<dbReference type="GO" id="GO:0005886">
    <property type="term" value="C:plasma membrane"/>
    <property type="evidence" value="ECO:0007669"/>
    <property type="project" value="TreeGrafter"/>
</dbReference>
<dbReference type="SMART" id="SM00242">
    <property type="entry name" value="MYSc"/>
    <property type="match status" value="1"/>
</dbReference>
<evidence type="ECO:0000256" key="12">
    <source>
        <dbReference type="SAM" id="MobiDB-lite"/>
    </source>
</evidence>
<dbReference type="Gene3D" id="2.30.30.360">
    <property type="entry name" value="Myosin S1 fragment, N-terminal"/>
    <property type="match status" value="1"/>
</dbReference>
<dbReference type="GO" id="GO:0030048">
    <property type="term" value="P:actin filament-based movement"/>
    <property type="evidence" value="ECO:0007669"/>
    <property type="project" value="TreeGrafter"/>
</dbReference>
<dbReference type="PROSITE" id="PS51844">
    <property type="entry name" value="SH3_LIKE"/>
    <property type="match status" value="1"/>
</dbReference>
<dbReference type="GO" id="GO:0051015">
    <property type="term" value="F:actin filament binding"/>
    <property type="evidence" value="ECO:0007669"/>
    <property type="project" value="InterPro"/>
</dbReference>
<dbReference type="Gene3D" id="3.40.850.10">
    <property type="entry name" value="Kinesin motor domain"/>
    <property type="match status" value="1"/>
</dbReference>
<evidence type="ECO:0000256" key="11">
    <source>
        <dbReference type="PROSITE-ProRule" id="PRU00782"/>
    </source>
</evidence>
<sequence length="1244" mass="143565">MDGDHKVWVPHVEDGFQLGKILDIGAETITVEPFNQPNKPVTAPYDRVFSAEDDESKEVEDNCSLMYLNEATLLHNLRLRYKKITYVANILIAVNPYKDMPHLYSSESIEKYRGKSLGVLPPHVFAIADKAFRDMVTNKVSQSVIVSGESGAGKTETTKYMLRYLTESHGQSAGIIEQRIVEANPLLEAFGNAKTVRNNNSSRFGKFVEMHFNAKPQVVGGHVSHYLLEKPRVCWQSKNERNYHIFYYLCAGAPEKTREMLRITQPDNFQYLKYGNTQYFTSKETAKGVPDDKKSYQKGGLFDIKMDDVLGFTRVKEAMAKIGLTEKEQDEIMRVTAAVLHLGNIAFKSSDAIEGGSVVSDKTKDSLDFTASLMSLKSQELQEALTCRKMNSASGVIKVRLQAEQVNNARDALAKAIYSHLFDNIVYRVNQCFPFQKSQNFIGVLDIAGFEFFTVNSYEQFCINYCNEKLQQFFNQRVLKEEQELYAKEGLGVNEVSYVDNQDCIDLIEAKTGIMDLLDEESKVPKANPNNFTHSVHQTHKSHFRLTIPRKSKLTSHRNLRDDEGFIIRHFAGAVCYQTNEFIDKNNDALHASLEAIIQESKDSFLKSLFPQRSNKKVQKLIFESVGAKFKVQLGKLMQKLTSTGSSFIRCIKPNGKMVCNDYEGAQILSQLQCSGMVSVLDLMQGGFPSRTNFATLYRMYESYLPKELSTLDPRMFCRALFHALGLNDEDYKFGLTKIFFRPGKFAEFDEMLRSDPESLKVLVEKVKRWLRCARWRKAQYGTLMGIKLKNKILYRRAALVKMQSVFRMIIALRKHRPRVIAMKNAQKLFSEVEKMTKIAKDIKDKKAKAQVKETHAKIEQYIKQIKTTVMTRKQMEDQHLKISMELAENIKSLINLKKAEAAEQERLRRIQEEMERERKRKEEEERIRKLEEAERELKRKLEEEERRKKAEMEEKRRKEEEELQKQLEEERKRLEEERKQLEMDKKKQAENQRKLEEEKKRQAQLEQERLDQEMAHRLAAESQAQVIQVEEPAVSVSEILVQSSAPSKQDLSKLKYAELRDMINTSTDVELLAACKEEFHRRLKTYHAWKTKNKKTNAQKQEQKRAPEPVIQSAMEFDTLAQSPRPQPTVKQPAGQRYFRVPFAAGEMGQRGFWFAHFDGPWIARQMEIHPNKVPVILVAGKDDLNMCEMTLEATGLTRRANAEILEREFEEEWNKAGGSVYHLQAIRTHQARPTSATAKLTR</sequence>
<dbReference type="InterPro" id="IPR027417">
    <property type="entry name" value="P-loop_NTPase"/>
</dbReference>
<evidence type="ECO:0000256" key="5">
    <source>
        <dbReference type="ARBA" id="ARBA00022741"/>
    </source>
</evidence>
<evidence type="ECO:0000256" key="7">
    <source>
        <dbReference type="ARBA" id="ARBA00022860"/>
    </source>
</evidence>
<keyword evidence="4" id="KW-0597">Phosphoprotein</keyword>
<evidence type="ECO:0000256" key="3">
    <source>
        <dbReference type="ARBA" id="ARBA00022490"/>
    </source>
</evidence>
<dbReference type="OrthoDB" id="6108017at2759"/>
<evidence type="ECO:0000256" key="2">
    <source>
        <dbReference type="ARBA" id="ARBA00008314"/>
    </source>
</evidence>
<dbReference type="CDD" id="cd01382">
    <property type="entry name" value="MYSc_Myo6"/>
    <property type="match status" value="1"/>
</dbReference>
<dbReference type="FunFam" id="1.20.58.530:FF:000006">
    <property type="entry name" value="Putative unconventional myosin-VI"/>
    <property type="match status" value="1"/>
</dbReference>
<dbReference type="Pfam" id="PF21521">
    <property type="entry name" value="MYO6_lever"/>
    <property type="match status" value="1"/>
</dbReference>
<dbReference type="Pfam" id="PF16521">
    <property type="entry name" value="Myosin-VI_CBD"/>
    <property type="match status" value="1"/>
</dbReference>
<dbReference type="PANTHER" id="PTHR13140">
    <property type="entry name" value="MYOSIN"/>
    <property type="match status" value="1"/>
</dbReference>
<dbReference type="SUPFAM" id="SSF52540">
    <property type="entry name" value="P-loop containing nucleoside triphosphate hydrolases"/>
    <property type="match status" value="1"/>
</dbReference>